<evidence type="ECO:0000256" key="1">
    <source>
        <dbReference type="SAM" id="MobiDB-lite"/>
    </source>
</evidence>
<proteinExistence type="predicted"/>
<organism evidence="3 4">
    <name type="scientific">Pyxidicoccus fallax</name>
    <dbReference type="NCBI Taxonomy" id="394095"/>
    <lineage>
        <taxon>Bacteria</taxon>
        <taxon>Pseudomonadati</taxon>
        <taxon>Myxococcota</taxon>
        <taxon>Myxococcia</taxon>
        <taxon>Myxococcales</taxon>
        <taxon>Cystobacterineae</taxon>
        <taxon>Myxococcaceae</taxon>
        <taxon>Pyxidicoccus</taxon>
    </lineage>
</organism>
<feature type="chain" id="PRO_5032985886" evidence="2">
    <location>
        <begin position="21"/>
        <end position="167"/>
    </location>
</feature>
<keyword evidence="4" id="KW-1185">Reference proteome</keyword>
<feature type="compositionally biased region" description="Acidic residues" evidence="1">
    <location>
        <begin position="86"/>
        <end position="95"/>
    </location>
</feature>
<evidence type="ECO:0000313" key="4">
    <source>
        <dbReference type="Proteomes" id="UP000518300"/>
    </source>
</evidence>
<evidence type="ECO:0000256" key="2">
    <source>
        <dbReference type="SAM" id="SignalP"/>
    </source>
</evidence>
<dbReference type="EMBL" id="JABBJJ010000048">
    <property type="protein sequence ID" value="NMO15792.1"/>
    <property type="molecule type" value="Genomic_DNA"/>
</dbReference>
<gene>
    <name evidence="3" type="ORF">HG543_13145</name>
</gene>
<protein>
    <submittedName>
        <fullName evidence="3">Uncharacterized protein</fullName>
    </submittedName>
</protein>
<feature type="region of interest" description="Disordered" evidence="1">
    <location>
        <begin position="27"/>
        <end position="167"/>
    </location>
</feature>
<dbReference type="RefSeq" id="WP_169345082.1">
    <property type="nucleotide sequence ID" value="NZ_JABBJJ010000048.1"/>
</dbReference>
<keyword evidence="2" id="KW-0732">Signal</keyword>
<feature type="signal peptide" evidence="2">
    <location>
        <begin position="1"/>
        <end position="20"/>
    </location>
</feature>
<accession>A0A848LC28</accession>
<name>A0A848LC28_9BACT</name>
<reference evidence="3 4" key="1">
    <citation type="submission" date="2020-04" db="EMBL/GenBank/DDBJ databases">
        <title>Draft genome of Pyxidicoccus fallax type strain.</title>
        <authorList>
            <person name="Whitworth D.E."/>
        </authorList>
    </citation>
    <scope>NUCLEOTIDE SEQUENCE [LARGE SCALE GENOMIC DNA]</scope>
    <source>
        <strain evidence="3 4">DSM 14698</strain>
    </source>
</reference>
<dbReference type="AlphaFoldDB" id="A0A848LC28"/>
<dbReference type="Proteomes" id="UP000518300">
    <property type="component" value="Unassembled WGS sequence"/>
</dbReference>
<comment type="caution">
    <text evidence="3">The sequence shown here is derived from an EMBL/GenBank/DDBJ whole genome shotgun (WGS) entry which is preliminary data.</text>
</comment>
<sequence>MKHRLWMFVVMVLGSGAAMGATGPVGPIVVPHGPGEDPDSTEIGDPPPNGPRDPGDIQPQVPAHVAGPVRLVESSGPILFPTGPGDEPDSGEIGDDPPNGPNDPGDIQPQRLPWMLAVAGHSAGFFDSIPWPTGPGEEPDSTEIGDKPPPDPDDTGGICPRSSGDVA</sequence>
<evidence type="ECO:0000313" key="3">
    <source>
        <dbReference type="EMBL" id="NMO15792.1"/>
    </source>
</evidence>